<dbReference type="Proteomes" id="UP001610334">
    <property type="component" value="Unassembled WGS sequence"/>
</dbReference>
<dbReference type="Pfam" id="PF11905">
    <property type="entry name" value="DUF3425"/>
    <property type="match status" value="1"/>
</dbReference>
<dbReference type="EMBL" id="JBFXLT010000177">
    <property type="protein sequence ID" value="KAL2802529.1"/>
    <property type="molecule type" value="Genomic_DNA"/>
</dbReference>
<dbReference type="CDD" id="cd14688">
    <property type="entry name" value="bZIP_YAP"/>
    <property type="match status" value="1"/>
</dbReference>
<dbReference type="InterPro" id="IPR021833">
    <property type="entry name" value="DUF3425"/>
</dbReference>
<feature type="region of interest" description="Disordered" evidence="1">
    <location>
        <begin position="66"/>
        <end position="86"/>
    </location>
</feature>
<reference evidence="2 3" key="1">
    <citation type="submission" date="2024-07" db="EMBL/GenBank/DDBJ databases">
        <title>Section-level genome sequencing and comparative genomics of Aspergillus sections Usti and Cavernicolus.</title>
        <authorList>
            <consortium name="Lawrence Berkeley National Laboratory"/>
            <person name="Nybo J.L."/>
            <person name="Vesth T.C."/>
            <person name="Theobald S."/>
            <person name="Frisvad J.C."/>
            <person name="Larsen T.O."/>
            <person name="Kjaerboelling I."/>
            <person name="Rothschild-Mancinelli K."/>
            <person name="Lyhne E.K."/>
            <person name="Kogle M.E."/>
            <person name="Barry K."/>
            <person name="Clum A."/>
            <person name="Na H."/>
            <person name="Ledsgaard L."/>
            <person name="Lin J."/>
            <person name="Lipzen A."/>
            <person name="Kuo A."/>
            <person name="Riley R."/>
            <person name="Mondo S."/>
            <person name="Labutti K."/>
            <person name="Haridas S."/>
            <person name="Pangalinan J."/>
            <person name="Salamov A.A."/>
            <person name="Simmons B.A."/>
            <person name="Magnuson J.K."/>
            <person name="Chen J."/>
            <person name="Drula E."/>
            <person name="Henrissat B."/>
            <person name="Wiebenga A."/>
            <person name="Lubbers R.J."/>
            <person name="Gomes A.C."/>
            <person name="Makela M.R."/>
            <person name="Stajich J."/>
            <person name="Grigoriev I.V."/>
            <person name="Mortensen U.H."/>
            <person name="De Vries R.P."/>
            <person name="Baker S.E."/>
            <person name="Andersen M.R."/>
        </authorList>
    </citation>
    <scope>NUCLEOTIDE SEQUENCE [LARGE SCALE GENOMIC DNA]</scope>
    <source>
        <strain evidence="2 3">CBS 588.65</strain>
    </source>
</reference>
<feature type="compositionally biased region" description="Basic and acidic residues" evidence="1">
    <location>
        <begin position="70"/>
        <end position="80"/>
    </location>
</feature>
<feature type="region of interest" description="Disordered" evidence="1">
    <location>
        <begin position="260"/>
        <end position="293"/>
    </location>
</feature>
<proteinExistence type="predicted"/>
<accession>A0ABR4GVD9</accession>
<gene>
    <name evidence="2" type="ORF">BJX63DRAFT_414856</name>
</gene>
<organism evidence="2 3">
    <name type="scientific">Aspergillus granulosus</name>
    <dbReference type="NCBI Taxonomy" id="176169"/>
    <lineage>
        <taxon>Eukaryota</taxon>
        <taxon>Fungi</taxon>
        <taxon>Dikarya</taxon>
        <taxon>Ascomycota</taxon>
        <taxon>Pezizomycotina</taxon>
        <taxon>Eurotiomycetes</taxon>
        <taxon>Eurotiomycetidae</taxon>
        <taxon>Eurotiales</taxon>
        <taxon>Aspergillaceae</taxon>
        <taxon>Aspergillus</taxon>
        <taxon>Aspergillus subgen. Nidulantes</taxon>
    </lineage>
</organism>
<name>A0ABR4GVD9_9EURO</name>
<protein>
    <submittedName>
        <fullName evidence="2">Uncharacterized protein</fullName>
    </submittedName>
</protein>
<evidence type="ECO:0000313" key="2">
    <source>
        <dbReference type="EMBL" id="KAL2802529.1"/>
    </source>
</evidence>
<comment type="caution">
    <text evidence="2">The sequence shown here is derived from an EMBL/GenBank/DDBJ whole genome shotgun (WGS) entry which is preliminary data.</text>
</comment>
<keyword evidence="3" id="KW-1185">Reference proteome</keyword>
<sequence length="417" mass="45469">MPAKRGGEDMAVPDITEDAAERKRVLNVLAQRRYRGYSSPLLLSSFTLTGLDVGKRKKDRLQSLQAQVEKQTKAAEEKGDSTTTSQITLTETLQPWPNSLDSSELVFDPAILDPSSNLDLAVPDGVSSSGFSLLSTPNPPQALAMPQLPVDDDPFAYLSSSAVQFPEGLDSVAEDQLMAWPTQPTTTNANASLNLSDRLQTYQSSTFTFPDDHTLEIPSLKLLNAAMKVALRLNVAHMLWDLAATSPFYRSQCRDSLARSPPSLTFSSPSSSSPSAAASASSHSPPSASAQIDATPLPAHLQPTPTQLLLPHHPILDILPWPSTRDKLIQIFSLPPELRPASAQDPMSLLHLVYDMEDESGEGITVRGDNVFEVGAWEIGNVLFRRWWWAFDSGLVERCNRARKGRGETGLVVELNS</sequence>
<dbReference type="PANTHER" id="PTHR38116">
    <property type="entry name" value="CHROMOSOME 7, WHOLE GENOME SHOTGUN SEQUENCE"/>
    <property type="match status" value="1"/>
</dbReference>
<evidence type="ECO:0000313" key="3">
    <source>
        <dbReference type="Proteomes" id="UP001610334"/>
    </source>
</evidence>
<dbReference type="PANTHER" id="PTHR38116:SF9">
    <property type="entry name" value="BZIP DOMAIN-CONTAINING PROTEIN"/>
    <property type="match status" value="1"/>
</dbReference>
<evidence type="ECO:0000256" key="1">
    <source>
        <dbReference type="SAM" id="MobiDB-lite"/>
    </source>
</evidence>